<evidence type="ECO:0000259" key="7">
    <source>
        <dbReference type="Pfam" id="PF13180"/>
    </source>
</evidence>
<dbReference type="Pfam" id="PF13365">
    <property type="entry name" value="Trypsin_2"/>
    <property type="match status" value="1"/>
</dbReference>
<dbReference type="PANTHER" id="PTHR43343">
    <property type="entry name" value="PEPTIDASE S12"/>
    <property type="match status" value="1"/>
</dbReference>
<gene>
    <name evidence="8" type="ORF">GCM10010917_35250</name>
</gene>
<feature type="region of interest" description="Disordered" evidence="5">
    <location>
        <begin position="410"/>
        <end position="440"/>
    </location>
</feature>
<evidence type="ECO:0000313" key="9">
    <source>
        <dbReference type="Proteomes" id="UP000609323"/>
    </source>
</evidence>
<dbReference type="EMBL" id="BMHF01000015">
    <property type="protein sequence ID" value="GGA46944.1"/>
    <property type="molecule type" value="Genomic_DNA"/>
</dbReference>
<proteinExistence type="inferred from homology"/>
<dbReference type="PANTHER" id="PTHR43343:SF3">
    <property type="entry name" value="PROTEASE DO-LIKE 8, CHLOROPLASTIC"/>
    <property type="match status" value="1"/>
</dbReference>
<evidence type="ECO:0000256" key="6">
    <source>
        <dbReference type="SAM" id="Phobius"/>
    </source>
</evidence>
<feature type="compositionally biased region" description="Low complexity" evidence="5">
    <location>
        <begin position="420"/>
        <end position="432"/>
    </location>
</feature>
<dbReference type="SUPFAM" id="SSF50494">
    <property type="entry name" value="Trypsin-like serine proteases"/>
    <property type="match status" value="1"/>
</dbReference>
<keyword evidence="2" id="KW-0645">Protease</keyword>
<evidence type="ECO:0000256" key="1">
    <source>
        <dbReference type="ARBA" id="ARBA00010541"/>
    </source>
</evidence>
<feature type="transmembrane region" description="Helical" evidence="6">
    <location>
        <begin position="42"/>
        <end position="61"/>
    </location>
</feature>
<dbReference type="InterPro" id="IPR001478">
    <property type="entry name" value="PDZ"/>
</dbReference>
<feature type="domain" description="PDZ" evidence="7">
    <location>
        <begin position="341"/>
        <end position="408"/>
    </location>
</feature>
<comment type="similarity">
    <text evidence="1">Belongs to the peptidase S1C family.</text>
</comment>
<organism evidence="8 9">
    <name type="scientific">Paenibacillus physcomitrellae</name>
    <dbReference type="NCBI Taxonomy" id="1619311"/>
    <lineage>
        <taxon>Bacteria</taxon>
        <taxon>Bacillati</taxon>
        <taxon>Bacillota</taxon>
        <taxon>Bacilli</taxon>
        <taxon>Bacillales</taxon>
        <taxon>Paenibacillaceae</taxon>
        <taxon>Paenibacillus</taxon>
    </lineage>
</organism>
<evidence type="ECO:0000256" key="3">
    <source>
        <dbReference type="ARBA" id="ARBA00022801"/>
    </source>
</evidence>
<dbReference type="InterPro" id="IPR001940">
    <property type="entry name" value="Peptidase_S1C"/>
</dbReference>
<dbReference type="InterPro" id="IPR036034">
    <property type="entry name" value="PDZ_sf"/>
</dbReference>
<dbReference type="Gene3D" id="2.30.42.10">
    <property type="match status" value="1"/>
</dbReference>
<evidence type="ECO:0000256" key="4">
    <source>
        <dbReference type="ARBA" id="ARBA00022825"/>
    </source>
</evidence>
<evidence type="ECO:0000256" key="2">
    <source>
        <dbReference type="ARBA" id="ARBA00022670"/>
    </source>
</evidence>
<protein>
    <submittedName>
        <fullName evidence="8">2-alkenal reductase</fullName>
    </submittedName>
</protein>
<reference evidence="9" key="1">
    <citation type="journal article" date="2019" name="Int. J. Syst. Evol. Microbiol.">
        <title>The Global Catalogue of Microorganisms (GCM) 10K type strain sequencing project: providing services to taxonomists for standard genome sequencing and annotation.</title>
        <authorList>
            <consortium name="The Broad Institute Genomics Platform"/>
            <consortium name="The Broad Institute Genome Sequencing Center for Infectious Disease"/>
            <person name="Wu L."/>
            <person name="Ma J."/>
        </authorList>
    </citation>
    <scope>NUCLEOTIDE SEQUENCE [LARGE SCALE GENOMIC DNA]</scope>
    <source>
        <strain evidence="9">CGMCC 1.15044</strain>
    </source>
</reference>
<evidence type="ECO:0000256" key="5">
    <source>
        <dbReference type="SAM" id="MobiDB-lite"/>
    </source>
</evidence>
<keyword evidence="9" id="KW-1185">Reference proteome</keyword>
<dbReference type="SUPFAM" id="SSF50156">
    <property type="entry name" value="PDZ domain-like"/>
    <property type="match status" value="1"/>
</dbReference>
<dbReference type="Gene3D" id="2.40.10.10">
    <property type="entry name" value="Trypsin-like serine proteases"/>
    <property type="match status" value="2"/>
</dbReference>
<dbReference type="InterPro" id="IPR051201">
    <property type="entry name" value="Chloro_Bact_Ser_Proteases"/>
</dbReference>
<accession>A0ABQ1GND2</accession>
<comment type="caution">
    <text evidence="8">The sequence shown here is derived from an EMBL/GenBank/DDBJ whole genome shotgun (WGS) entry which is preliminary data.</text>
</comment>
<dbReference type="Pfam" id="PF13180">
    <property type="entry name" value="PDZ_2"/>
    <property type="match status" value="1"/>
</dbReference>
<dbReference type="InterPro" id="IPR043504">
    <property type="entry name" value="Peptidase_S1_PA_chymotrypsin"/>
</dbReference>
<dbReference type="RefSeq" id="WP_094094790.1">
    <property type="nucleotide sequence ID" value="NZ_BMHF01000015.1"/>
</dbReference>
<name>A0ABQ1GND2_9BACL</name>
<dbReference type="Proteomes" id="UP000609323">
    <property type="component" value="Unassembled WGS sequence"/>
</dbReference>
<keyword evidence="3" id="KW-0378">Hydrolase</keyword>
<keyword evidence="6" id="KW-0472">Membrane</keyword>
<evidence type="ECO:0000313" key="8">
    <source>
        <dbReference type="EMBL" id="GGA46944.1"/>
    </source>
</evidence>
<keyword evidence="6" id="KW-0812">Transmembrane</keyword>
<dbReference type="InterPro" id="IPR009003">
    <property type="entry name" value="Peptidase_S1_PA"/>
</dbReference>
<keyword evidence="4" id="KW-0720">Serine protease</keyword>
<dbReference type="PRINTS" id="PR00834">
    <property type="entry name" value="PROTEASES2C"/>
</dbReference>
<keyword evidence="6" id="KW-1133">Transmembrane helix</keyword>
<sequence>MGLFDDDFYSTKVTRKARLVKGTEGKWSTPRKSRKGLTTTQIAVICSVLSSVIAVVLFSYITGLPSSTQHAGALAVSSSGGDDYDEKIIQASAKVRPAVVSIVNYQSDSVSAGVSEDPSSSSSALGSGVIIKKDSGKAYIVTNNHVIEDTRNLVVVTADGVSKKAKIVGQDSVTDIALLEIDDEGITAVADIGDSTKLRLGETVIAVGNPLGLSGTQTSGIISYTHRIVPVSLNQDGVYDWEQEVIQTDAAINEGNSGGALADLNGKVIGINTMKIADTGVEGLGFAIPTDQVMKTVDELMKYGKISRPYLGVYSLDLDNPYSPLTEEQRQDLKLPEDVTQGVLVLEAHGPAAQAGLELNDVIVQLDKTKINSTLELRKYLYDEKKIGDNMDVTYYRGGKLQTTTLKLIEKPADAEANPDGDGSSDPSGQDGAESDDSGK</sequence>